<name>A0A2T1NC64_9FLAO</name>
<dbReference type="Gene3D" id="1.10.10.10">
    <property type="entry name" value="Winged helix-like DNA-binding domain superfamily/Winged helix DNA-binding domain"/>
    <property type="match status" value="1"/>
</dbReference>
<feature type="domain" description="HTH luxR-type" evidence="3">
    <location>
        <begin position="854"/>
        <end position="881"/>
    </location>
</feature>
<dbReference type="OrthoDB" id="1090267at2"/>
<comment type="caution">
    <text evidence="4">The sequence shown here is derived from an EMBL/GenBank/DDBJ whole genome shotgun (WGS) entry which is preliminary data.</text>
</comment>
<dbReference type="Proteomes" id="UP000238426">
    <property type="component" value="Unassembled WGS sequence"/>
</dbReference>
<proteinExistence type="predicted"/>
<dbReference type="EMBL" id="PXOQ01000007">
    <property type="protein sequence ID" value="PSG90030.1"/>
    <property type="molecule type" value="Genomic_DNA"/>
</dbReference>
<sequence>MVYLCLASSLQAQSLSPEITNYAFGSSQNWGVDITSDGRVAVANNSGLSIYNGQFWTLYELPNKMIVRSVFSDGNRIFTGSYEEFGYWEENLLGEHVYFSLKENFGKDKPLQGEEFWQIVKFNDTIFFRSFGAIYAFNGSKINRIATSSNISGLCVYKDKLLFSSLDTGLNEINNTLVVPYEGNEKIASFNEVTHVVSFDDLIFLNTRQLGAFLYNGIVIQKLPVNLNKALKNFTLNKISFGNKNQIVFGTVKNGIIIYNIQNQTFKILNKQSGLRNNTILDLKIDNNYLWLALDNGISKIDIKSNFLYFTDLTGVLGTVYDVAFFQNKYYLASNTGVYTFEDNLLKLINDSEGHSWNLFKFENKLFCAHNNGAFIIRDKKLVPIKGSFSGVYNYFSRSDSNDLFLSTYSGIGVLKTIQNEYVISKLDGLDVPIDKLVFENDSTLWATDNYKGLYKVLYDKRNSIVNKINRFSGHPMIKDHKVELEELNGKPYFLVNGNWYTYSKINDRFQPVGKFYGKKLLGKKSSKFWLFDNTKSIISCFNYKLELEDDFSNKFLFSRFVRGYEKLIYKNDSTVVFNLKDGFSVLSLNNKAITLKSKPIIHKVFVNRELIDNSLPNNLELKHKDARLLTLEVFTPGAYENILAYNLNGEVNLNEDIQNGRFTFQNLPAGNYNLEVYDKGSPFLKTTLQIKVLPPWYLSLLMKIVYVILLLFVIYFVARYQKHQAKKDHLKVQMHLKEEARKKLEQVEKNNLINEIKTRKKELTNRTASIVQKNETIILLRNELKRLEKSSPNLTRTKNILHRSGEQLDSKNDWTLFETKFNELNEDFFKSLSMAFPKLTTKDRKLCAYIKVGLTSKEIAPLLGITTRSVELQRYRLRKKLNLDAQITFIEFLDQF</sequence>
<feature type="coiled-coil region" evidence="1">
    <location>
        <begin position="731"/>
        <end position="791"/>
    </location>
</feature>
<dbReference type="SUPFAM" id="SSF101898">
    <property type="entry name" value="NHL repeat"/>
    <property type="match status" value="1"/>
</dbReference>
<dbReference type="GO" id="GO:0006355">
    <property type="term" value="P:regulation of DNA-templated transcription"/>
    <property type="evidence" value="ECO:0007669"/>
    <property type="project" value="InterPro"/>
</dbReference>
<reference evidence="4 5" key="1">
    <citation type="submission" date="2018-03" db="EMBL/GenBank/DDBJ databases">
        <title>Mesoflavibacter sp. HG37 and Mesoflavibacter sp. HG96 sp.nov., two marine bacteria isolated from seawater of Western Pacific Ocean.</title>
        <authorList>
            <person name="Cheng H."/>
            <person name="Wu Y.-H."/>
            <person name="Guo L.-L."/>
            <person name="Xu X.-W."/>
        </authorList>
    </citation>
    <scope>NUCLEOTIDE SEQUENCE [LARGE SCALE GENOMIC DNA]</scope>
    <source>
        <strain evidence="4 5">KCTC 32269</strain>
    </source>
</reference>
<keyword evidence="2" id="KW-0472">Membrane</keyword>
<evidence type="ECO:0000313" key="4">
    <source>
        <dbReference type="EMBL" id="PSG90030.1"/>
    </source>
</evidence>
<dbReference type="RefSeq" id="WP_106462173.1">
    <property type="nucleotide sequence ID" value="NZ_PXOQ01000007.1"/>
</dbReference>
<dbReference type="GO" id="GO:0003677">
    <property type="term" value="F:DNA binding"/>
    <property type="evidence" value="ECO:0007669"/>
    <property type="project" value="InterPro"/>
</dbReference>
<dbReference type="PROSITE" id="PS00622">
    <property type="entry name" value="HTH_LUXR_1"/>
    <property type="match status" value="1"/>
</dbReference>
<keyword evidence="2" id="KW-0812">Transmembrane</keyword>
<evidence type="ECO:0000256" key="1">
    <source>
        <dbReference type="SAM" id="Coils"/>
    </source>
</evidence>
<dbReference type="SMART" id="SM00421">
    <property type="entry name" value="HTH_LUXR"/>
    <property type="match status" value="1"/>
</dbReference>
<organism evidence="4 5">
    <name type="scientific">Aurantibacter aestuarii</name>
    <dbReference type="NCBI Taxonomy" id="1266046"/>
    <lineage>
        <taxon>Bacteria</taxon>
        <taxon>Pseudomonadati</taxon>
        <taxon>Bacteroidota</taxon>
        <taxon>Flavobacteriia</taxon>
        <taxon>Flavobacteriales</taxon>
        <taxon>Flavobacteriaceae</taxon>
        <taxon>Aurantibacter</taxon>
    </lineage>
</organism>
<dbReference type="InterPro" id="IPR015943">
    <property type="entry name" value="WD40/YVTN_repeat-like_dom_sf"/>
</dbReference>
<keyword evidence="1" id="KW-0175">Coiled coil</keyword>
<dbReference type="InterPro" id="IPR036388">
    <property type="entry name" value="WH-like_DNA-bd_sf"/>
</dbReference>
<dbReference type="SUPFAM" id="SSF69304">
    <property type="entry name" value="Tricorn protease N-terminal domain"/>
    <property type="match status" value="1"/>
</dbReference>
<dbReference type="InterPro" id="IPR016032">
    <property type="entry name" value="Sig_transdc_resp-reg_C-effctor"/>
</dbReference>
<dbReference type="SUPFAM" id="SSF46894">
    <property type="entry name" value="C-terminal effector domain of the bipartite response regulators"/>
    <property type="match status" value="1"/>
</dbReference>
<dbReference type="InterPro" id="IPR000792">
    <property type="entry name" value="Tscrpt_reg_LuxR_C"/>
</dbReference>
<accession>A0A2T1NC64</accession>
<keyword evidence="5" id="KW-1185">Reference proteome</keyword>
<dbReference type="InterPro" id="IPR013783">
    <property type="entry name" value="Ig-like_fold"/>
</dbReference>
<gene>
    <name evidence="4" type="ORF">C7H52_01800</name>
</gene>
<evidence type="ECO:0000259" key="3">
    <source>
        <dbReference type="PROSITE" id="PS00622"/>
    </source>
</evidence>
<dbReference type="Gene3D" id="2.130.10.10">
    <property type="entry name" value="YVTN repeat-like/Quinoprotein amine dehydrogenase"/>
    <property type="match status" value="1"/>
</dbReference>
<dbReference type="Gene3D" id="2.60.40.10">
    <property type="entry name" value="Immunoglobulins"/>
    <property type="match status" value="1"/>
</dbReference>
<evidence type="ECO:0000256" key="2">
    <source>
        <dbReference type="SAM" id="Phobius"/>
    </source>
</evidence>
<evidence type="ECO:0000313" key="5">
    <source>
        <dbReference type="Proteomes" id="UP000238426"/>
    </source>
</evidence>
<feature type="transmembrane region" description="Helical" evidence="2">
    <location>
        <begin position="697"/>
        <end position="719"/>
    </location>
</feature>
<keyword evidence="2" id="KW-1133">Transmembrane helix</keyword>
<dbReference type="AlphaFoldDB" id="A0A2T1NC64"/>
<protein>
    <recommendedName>
        <fullName evidence="3">HTH luxR-type domain-containing protein</fullName>
    </recommendedName>
</protein>